<accession>A0ABD1YG45</accession>
<gene>
    <name evidence="1" type="ORF">R1flu_014055</name>
</gene>
<name>A0ABD1YG45_9MARC</name>
<keyword evidence="2" id="KW-1185">Reference proteome</keyword>
<protein>
    <submittedName>
        <fullName evidence="1">Uncharacterized protein</fullName>
    </submittedName>
</protein>
<reference evidence="1 2" key="1">
    <citation type="submission" date="2024-09" db="EMBL/GenBank/DDBJ databases">
        <title>Chromosome-scale assembly of Riccia fluitans.</title>
        <authorList>
            <person name="Paukszto L."/>
            <person name="Sawicki J."/>
            <person name="Karawczyk K."/>
            <person name="Piernik-Szablinska J."/>
            <person name="Szczecinska M."/>
            <person name="Mazdziarz M."/>
        </authorList>
    </citation>
    <scope>NUCLEOTIDE SEQUENCE [LARGE SCALE GENOMIC DNA]</scope>
    <source>
        <strain evidence="1">Rf_01</strain>
        <tissue evidence="1">Aerial parts of the thallus</tissue>
    </source>
</reference>
<comment type="caution">
    <text evidence="1">The sequence shown here is derived from an EMBL/GenBank/DDBJ whole genome shotgun (WGS) entry which is preliminary data.</text>
</comment>
<dbReference type="EMBL" id="JBHFFA010000004">
    <property type="protein sequence ID" value="KAL2629369.1"/>
    <property type="molecule type" value="Genomic_DNA"/>
</dbReference>
<proteinExistence type="predicted"/>
<evidence type="ECO:0000313" key="1">
    <source>
        <dbReference type="EMBL" id="KAL2629369.1"/>
    </source>
</evidence>
<dbReference type="Proteomes" id="UP001605036">
    <property type="component" value="Unassembled WGS sequence"/>
</dbReference>
<organism evidence="1 2">
    <name type="scientific">Riccia fluitans</name>
    <dbReference type="NCBI Taxonomy" id="41844"/>
    <lineage>
        <taxon>Eukaryota</taxon>
        <taxon>Viridiplantae</taxon>
        <taxon>Streptophyta</taxon>
        <taxon>Embryophyta</taxon>
        <taxon>Marchantiophyta</taxon>
        <taxon>Marchantiopsida</taxon>
        <taxon>Marchantiidae</taxon>
        <taxon>Marchantiales</taxon>
        <taxon>Ricciaceae</taxon>
        <taxon>Riccia</taxon>
    </lineage>
</organism>
<sequence length="89" mass="10036">MGLAVFSPSVGFRFVETRIRLRSSFKQPRMLVKRQSLSSQELKRTSPMLYSSCVPKASKHGTASAHSRMASRDGEMSTVYKTNVFSFKN</sequence>
<dbReference type="AlphaFoldDB" id="A0ABD1YG45"/>
<evidence type="ECO:0000313" key="2">
    <source>
        <dbReference type="Proteomes" id="UP001605036"/>
    </source>
</evidence>